<keyword evidence="2" id="KW-1185">Reference proteome</keyword>
<protein>
    <submittedName>
        <fullName evidence="1">Uncharacterized protein</fullName>
    </submittedName>
</protein>
<dbReference type="OrthoDB" id="6933282at2"/>
<dbReference type="EMBL" id="CP035952">
    <property type="protein sequence ID" value="QBF25817.1"/>
    <property type="molecule type" value="Genomic_DNA"/>
</dbReference>
<dbReference type="RefSeq" id="WP_130263720.1">
    <property type="nucleotide sequence ID" value="NZ_CP035952.1"/>
</dbReference>
<organism evidence="1 2">
    <name type="scientific">Pseudomonas tructae</name>
    <dbReference type="NCBI Taxonomy" id="2518644"/>
    <lineage>
        <taxon>Bacteria</taxon>
        <taxon>Pseudomonadati</taxon>
        <taxon>Pseudomonadota</taxon>
        <taxon>Gammaproteobacteria</taxon>
        <taxon>Pseudomonadales</taxon>
        <taxon>Pseudomonadaceae</taxon>
        <taxon>Pseudomonas</taxon>
    </lineage>
</organism>
<gene>
    <name evidence="1" type="ORF">EXN22_08970</name>
</gene>
<sequence>MPHYRRFLGVNSVTNIEPDKGVLPVPIIRNEHWFEKFSFYRFPVQQAFVGNRKLQAEKALESV</sequence>
<accession>A0A411MG91</accession>
<dbReference type="AlphaFoldDB" id="A0A411MG91"/>
<evidence type="ECO:0000313" key="2">
    <source>
        <dbReference type="Proteomes" id="UP000291130"/>
    </source>
</evidence>
<dbReference type="Proteomes" id="UP000291130">
    <property type="component" value="Chromosome"/>
</dbReference>
<evidence type="ECO:0000313" key="1">
    <source>
        <dbReference type="EMBL" id="QBF25817.1"/>
    </source>
</evidence>
<name>A0A411MG91_9PSED</name>
<reference evidence="1 2" key="1">
    <citation type="submission" date="2019-02" db="EMBL/GenBank/DDBJ databases">
        <title>Complete genome sequence of Pseudomonas sp. SNU WT1 isolated from rainbow trout.</title>
        <authorList>
            <person name="Oh W.T."/>
            <person name="Park S.C."/>
        </authorList>
    </citation>
    <scope>NUCLEOTIDE SEQUENCE [LARGE SCALE GENOMIC DNA]</scope>
    <source>
        <strain evidence="1 2">SNU WT1</strain>
    </source>
</reference>
<proteinExistence type="predicted"/>
<dbReference type="KEGG" id="ptk:EXN22_08970"/>